<feature type="signal peptide" evidence="1">
    <location>
        <begin position="1"/>
        <end position="21"/>
    </location>
</feature>
<keyword evidence="1" id="KW-0732">Signal</keyword>
<keyword evidence="4" id="KW-1185">Reference proteome</keyword>
<proteinExistence type="predicted"/>
<evidence type="ECO:0000256" key="1">
    <source>
        <dbReference type="SAM" id="SignalP"/>
    </source>
</evidence>
<dbReference type="Gramene" id="Zm00001eb223380_T001">
    <property type="protein sequence ID" value="Zm00001eb223380_P001"/>
    <property type="gene ID" value="Zm00001eb223380"/>
</dbReference>
<gene>
    <name evidence="2" type="ORF">ZEAMMB73_Zm00001d014217</name>
</gene>
<dbReference type="AlphaFoldDB" id="A0A1D6GR14"/>
<protein>
    <submittedName>
        <fullName evidence="2 3">Uncharacterized protein</fullName>
    </submittedName>
</protein>
<reference evidence="3" key="4">
    <citation type="submission" date="2021-05" db="UniProtKB">
        <authorList>
            <consortium name="EnsemblPlants"/>
        </authorList>
    </citation>
    <scope>IDENTIFICATION</scope>
    <source>
        <strain evidence="3">cv. B73</strain>
    </source>
</reference>
<evidence type="ECO:0000313" key="3">
    <source>
        <dbReference type="EnsemblPlants" id="Zm00001eb223380_P001"/>
    </source>
</evidence>
<reference evidence="2" key="2">
    <citation type="submission" date="2015-12" db="EMBL/GenBank/DDBJ databases">
        <title>Update maize B73 reference genome by single molecule sequencing technologies.</title>
        <authorList>
            <consortium name="Maize Genome Sequencing Project"/>
            <person name="Ware D."/>
        </authorList>
    </citation>
    <scope>NUCLEOTIDE SEQUENCE</scope>
    <source>
        <tissue evidence="2">Seedling</tissue>
    </source>
</reference>
<evidence type="ECO:0000313" key="4">
    <source>
        <dbReference type="Proteomes" id="UP000007305"/>
    </source>
</evidence>
<dbReference type="EMBL" id="CM000781">
    <property type="protein sequence ID" value="AQK65555.1"/>
    <property type="molecule type" value="Genomic_DNA"/>
</dbReference>
<dbReference type="GO" id="GO:0004869">
    <property type="term" value="F:cysteine-type endopeptidase inhibitor activity"/>
    <property type="evidence" value="ECO:0007669"/>
    <property type="project" value="InterPro"/>
</dbReference>
<reference evidence="3" key="3">
    <citation type="submission" date="2019-07" db="EMBL/GenBank/DDBJ databases">
        <authorList>
            <person name="Seetharam A."/>
            <person name="Woodhouse M."/>
            <person name="Cannon E."/>
        </authorList>
    </citation>
    <scope>NUCLEOTIDE SEQUENCE [LARGE SCALE GENOMIC DNA]</scope>
    <source>
        <strain evidence="3">cv. B73</strain>
    </source>
</reference>
<dbReference type="EnsemblPlants" id="Zm00001eb223380_T001">
    <property type="protein sequence ID" value="Zm00001eb223380_P001"/>
    <property type="gene ID" value="Zm00001eb223380"/>
</dbReference>
<feature type="chain" id="PRO_5011075291" evidence="1">
    <location>
        <begin position="22"/>
        <end position="136"/>
    </location>
</feature>
<dbReference type="OMA" id="GRAMEYQ"/>
<dbReference type="Proteomes" id="UP000007305">
    <property type="component" value="Chromosome 5"/>
</dbReference>
<dbReference type="SMR" id="A0A1D6GR14"/>
<accession>A0A1D6GR14</accession>
<dbReference type="PANTHER" id="PTHR47116">
    <property type="entry name" value="PHLOEM FILAMENT PROTEIN"/>
    <property type="match status" value="1"/>
</dbReference>
<reference evidence="4" key="1">
    <citation type="journal article" date="2009" name="Science">
        <title>The B73 maize genome: complexity, diversity, and dynamics.</title>
        <authorList>
            <person name="Schnable P.S."/>
            <person name="Ware D."/>
            <person name="Fulton R.S."/>
            <person name="Stein J.C."/>
            <person name="Wei F."/>
            <person name="Pasternak S."/>
            <person name="Liang C."/>
            <person name="Zhang J."/>
            <person name="Fulton L."/>
            <person name="Graves T.A."/>
            <person name="Minx P."/>
            <person name="Reily A.D."/>
            <person name="Courtney L."/>
            <person name="Kruchowski S.S."/>
            <person name="Tomlinson C."/>
            <person name="Strong C."/>
            <person name="Delehaunty K."/>
            <person name="Fronick C."/>
            <person name="Courtney B."/>
            <person name="Rock S.M."/>
            <person name="Belter E."/>
            <person name="Du F."/>
            <person name="Kim K."/>
            <person name="Abbott R.M."/>
            <person name="Cotton M."/>
            <person name="Levy A."/>
            <person name="Marchetto P."/>
            <person name="Ochoa K."/>
            <person name="Jackson S.M."/>
            <person name="Gillam B."/>
            <person name="Chen W."/>
            <person name="Yan L."/>
            <person name="Higginbotham J."/>
            <person name="Cardenas M."/>
            <person name="Waligorski J."/>
            <person name="Applebaum E."/>
            <person name="Phelps L."/>
            <person name="Falcone J."/>
            <person name="Kanchi K."/>
            <person name="Thane T."/>
            <person name="Scimone A."/>
            <person name="Thane N."/>
            <person name="Henke J."/>
            <person name="Wang T."/>
            <person name="Ruppert J."/>
            <person name="Shah N."/>
            <person name="Rotter K."/>
            <person name="Hodges J."/>
            <person name="Ingenthron E."/>
            <person name="Cordes M."/>
            <person name="Kohlberg S."/>
            <person name="Sgro J."/>
            <person name="Delgado B."/>
            <person name="Mead K."/>
            <person name="Chinwalla A."/>
            <person name="Leonard S."/>
            <person name="Crouse K."/>
            <person name="Collura K."/>
            <person name="Kudrna D."/>
            <person name="Currie J."/>
            <person name="He R."/>
            <person name="Angelova A."/>
            <person name="Rajasekar S."/>
            <person name="Mueller T."/>
            <person name="Lomeli R."/>
            <person name="Scara G."/>
            <person name="Ko A."/>
            <person name="Delaney K."/>
            <person name="Wissotski M."/>
            <person name="Lopez G."/>
            <person name="Campos D."/>
            <person name="Braidotti M."/>
            <person name="Ashley E."/>
            <person name="Golser W."/>
            <person name="Kim H."/>
            <person name="Lee S."/>
            <person name="Lin J."/>
            <person name="Dujmic Z."/>
            <person name="Kim W."/>
            <person name="Talag J."/>
            <person name="Zuccolo A."/>
            <person name="Fan C."/>
            <person name="Sebastian A."/>
            <person name="Kramer M."/>
            <person name="Spiegel L."/>
            <person name="Nascimento L."/>
            <person name="Zutavern T."/>
            <person name="Miller B."/>
            <person name="Ambroise C."/>
            <person name="Muller S."/>
            <person name="Spooner W."/>
            <person name="Narechania A."/>
            <person name="Ren L."/>
            <person name="Wei S."/>
            <person name="Kumari S."/>
            <person name="Faga B."/>
            <person name="Levy M.J."/>
            <person name="McMahan L."/>
            <person name="Van Buren P."/>
            <person name="Vaughn M.W."/>
            <person name="Ying K."/>
            <person name="Yeh C.-T."/>
            <person name="Emrich S.J."/>
            <person name="Jia Y."/>
            <person name="Kalyanaraman A."/>
            <person name="Hsia A.-P."/>
            <person name="Barbazuk W.B."/>
            <person name="Baucom R.S."/>
            <person name="Brutnell T.P."/>
            <person name="Carpita N.C."/>
            <person name="Chaparro C."/>
            <person name="Chia J.-M."/>
            <person name="Deragon J.-M."/>
            <person name="Estill J.C."/>
            <person name="Fu Y."/>
            <person name="Jeddeloh J.A."/>
            <person name="Han Y."/>
            <person name="Lee H."/>
            <person name="Li P."/>
            <person name="Lisch D.R."/>
            <person name="Liu S."/>
            <person name="Liu Z."/>
            <person name="Nagel D.H."/>
            <person name="McCann M.C."/>
            <person name="SanMiguel P."/>
            <person name="Myers A.M."/>
            <person name="Nettleton D."/>
            <person name="Nguyen J."/>
            <person name="Penning B.W."/>
            <person name="Ponnala L."/>
            <person name="Schneider K.L."/>
            <person name="Schwartz D.C."/>
            <person name="Sharma A."/>
            <person name="Soderlund C."/>
            <person name="Springer N.M."/>
            <person name="Sun Q."/>
            <person name="Wang H."/>
            <person name="Waterman M."/>
            <person name="Westerman R."/>
            <person name="Wolfgruber T.K."/>
            <person name="Yang L."/>
            <person name="Yu Y."/>
            <person name="Zhang L."/>
            <person name="Zhou S."/>
            <person name="Zhu Q."/>
            <person name="Bennetzen J.L."/>
            <person name="Dawe R.K."/>
            <person name="Jiang J."/>
            <person name="Jiang N."/>
            <person name="Presting G.G."/>
            <person name="Wessler S.R."/>
            <person name="Aluru S."/>
            <person name="Martienssen R.A."/>
            <person name="Clifton S.W."/>
            <person name="McCombie W.R."/>
            <person name="Wing R.A."/>
            <person name="Wilson R.K."/>
        </authorList>
    </citation>
    <scope>NUCLEOTIDE SEQUENCE [LARGE SCALE GENOMIC DNA]</scope>
    <source>
        <strain evidence="4">cv. B73</strain>
    </source>
</reference>
<sequence>MRSSSFVVFFLLVLFLLVAAGAPSLGDAVSVHQQGADDDDDHGHGGSAAAHSDDAFYQKVGTFAVWVYSLWNDIKPVPKLERVLSASARPAEGRAMEYQLVLRVARLGTFRALVWGVPAEGSEDWKLKYFEPVDGA</sequence>
<dbReference type="InterPro" id="IPR027214">
    <property type="entry name" value="Cystatin"/>
</dbReference>
<name>A0A1D6GR14_MAIZE</name>
<evidence type="ECO:0000313" key="2">
    <source>
        <dbReference type="EMBL" id="AQK65555.1"/>
    </source>
</evidence>
<organism evidence="2">
    <name type="scientific">Zea mays</name>
    <name type="common">Maize</name>
    <dbReference type="NCBI Taxonomy" id="4577"/>
    <lineage>
        <taxon>Eukaryota</taxon>
        <taxon>Viridiplantae</taxon>
        <taxon>Streptophyta</taxon>
        <taxon>Embryophyta</taxon>
        <taxon>Tracheophyta</taxon>
        <taxon>Spermatophyta</taxon>
        <taxon>Magnoliopsida</taxon>
        <taxon>Liliopsida</taxon>
        <taxon>Poales</taxon>
        <taxon>Poaceae</taxon>
        <taxon>PACMAD clade</taxon>
        <taxon>Panicoideae</taxon>
        <taxon>Andropogonodae</taxon>
        <taxon>Andropogoneae</taxon>
        <taxon>Tripsacinae</taxon>
        <taxon>Zea</taxon>
    </lineage>
</organism>